<dbReference type="InterPro" id="IPR038181">
    <property type="entry name" value="Ntox21_sf"/>
</dbReference>
<feature type="chain" id="PRO_5008643523" evidence="3">
    <location>
        <begin position="26"/>
        <end position="2581"/>
    </location>
</feature>
<name>A0A1C0B900_9BACT</name>
<dbReference type="Gene3D" id="2.160.20.10">
    <property type="entry name" value="Single-stranded right-handed beta-helix, Pectin lyase-like"/>
    <property type="match status" value="1"/>
</dbReference>
<dbReference type="Proteomes" id="UP000093281">
    <property type="component" value="Unassembled WGS sequence"/>
</dbReference>
<gene>
    <name evidence="5" type="primary">hpmA</name>
    <name evidence="5" type="ORF">AAX29_00055</name>
</gene>
<dbReference type="Pfam" id="PF13332">
    <property type="entry name" value="Fil_haemagg_2"/>
    <property type="match status" value="6"/>
</dbReference>
<dbReference type="InterPro" id="IPR025157">
    <property type="entry name" value="Hemagglutinin_rpt"/>
</dbReference>
<accession>A0A1C0B900</accession>
<dbReference type="InterPro" id="IPR011050">
    <property type="entry name" value="Pectin_lyase_fold/virulence"/>
</dbReference>
<dbReference type="InterPro" id="IPR008638">
    <property type="entry name" value="FhaB/CdiA-like_TPS"/>
</dbReference>
<dbReference type="RefSeq" id="WP_066185179.1">
    <property type="nucleotide sequence ID" value="NZ_LCUJ01000001.1"/>
</dbReference>
<dbReference type="CDD" id="cd20685">
    <property type="entry name" value="CdiA-CT_Ecl_RNase-like"/>
    <property type="match status" value="1"/>
</dbReference>
<keyword evidence="1" id="KW-0175">Coiled coil</keyword>
<dbReference type="Pfam" id="PF15526">
    <property type="entry name" value="Ntox21"/>
    <property type="match status" value="1"/>
</dbReference>
<dbReference type="PATRIC" id="fig|544718.51.peg.54"/>
<feature type="domain" description="Filamentous haemagglutinin FhaB/tRNA nuclease CdiA-like TPS" evidence="4">
    <location>
        <begin position="46"/>
        <end position="167"/>
    </location>
</feature>
<evidence type="ECO:0000313" key="5">
    <source>
        <dbReference type="EMBL" id="OCM00065.1"/>
    </source>
</evidence>
<proteinExistence type="predicted"/>
<evidence type="ECO:0000256" key="3">
    <source>
        <dbReference type="SAM" id="SignalP"/>
    </source>
</evidence>
<protein>
    <submittedName>
        <fullName evidence="5">Hemolysin</fullName>
    </submittedName>
</protein>
<reference evidence="6" key="1">
    <citation type="submission" date="2015-05" db="EMBL/GenBank/DDBJ databases">
        <authorList>
            <person name="Rovetto F."/>
            <person name="Cocolin L."/>
            <person name="Illeghems K."/>
            <person name="Van Nieuwerburgh F."/>
            <person name="Houf K."/>
        </authorList>
    </citation>
    <scope>NUCLEOTIDE SEQUENCE [LARGE SCALE GENOMIC DNA]</scope>
    <source>
        <strain evidence="6">DU22</strain>
    </source>
</reference>
<dbReference type="SUPFAM" id="SSF51126">
    <property type="entry name" value="Pectin lyase-like"/>
    <property type="match status" value="1"/>
</dbReference>
<sequence length="2581" mass="282166">MRKQIKRLISIQIVVALLLQQTALASGLVVDSSAPKNNQATIDKARNNVPVVNIVSPNNKGLSHNKFNKYNVNKEGLILNNSNKKEVNTQLSGYIYGNENLKNGTAKTILNEVTSRNKTYLKGFTEIAGDRANIVIANPNGIYINGAGFINTSKATITTGNPNILNGELRGFNIRTGQIDIDGTGLNVSNINKAELYAKAIKLNAKIYAQNLDIVTGENNISRDGIITNIEDELLKDKPLLAIDSTNLGGIYANKINLIGTSKGVGVNLPIEITSQDDFKLSADGKIFLDKVISEKSVDIKSNSSDVSSKTIYANNVKIEAKDNIINQDTIASKIDIKIESNKLINENIIASGVEKDLSDSNHGNLSIKSDNLENKGTLYSKDNIDIDSKNIQNLKNSNLISNNDILIKSENIINEENVTIKAKNNLNINSKNSIVFKDNKILSNNMNLNSYKIYLDGTNTTNNILYATNDISINANDFYSNYLLIQANNNINITTTDIKINDSKYISANNIDLKANNNLGFSKNELKALNANFLLKDRLELDKNSSIKTQNSLILDTKSLVNDAEIISNNNLEIISDFIENNSLISSKNKLDLNAKNYILNNDSKGGIKASETNINTKLLTNYGFISSQNSMNLNLDSLVNYGGVALVNIDDLTSDMNIKSNNFTNYNTIYSNGNINLYIRDLLLNQTDNKKVNLGNEQATIVANNSINIRANKENNIKTNKVVNDKAIIQTQKGDINIYTNSLDNLASNPNVKGEYLQSGNTKSIQNGTRINTQTIARDRAGNTYNAFKIYTDVMSYDKNYLYSSIISGRDMSLKVEDIKNNYSLIFAQKNLNIEANTLSNISTDIVKVVTTHKDIYQNERYCKHRVMGSCVDRSNRSVYRGTQVTYDVEVVDKVNSTIQAGGKITANLNKLSNGMIENKVIEVTSYTPNVDTKIKIVDIKNEELNSEYKLPTNKYSVFTTVDPNKNLDYLVESNPLYTNYDNYIGSPYLLEKMGYTEDRKTKRLGDAAYETKLVSDAIYKQTGQRVLNPDFQNENEQFISLMENAVNLNVSIGFELGKPLSQEQIASLTEDIVWMEEKIVNGKLVLVPVVYLANDYSQTKGATIIANNIDLDIKDSLNNSGTIKSNNDMNINANSITNNSGVLLSKGKATLISNEDFINKNGGQIKADELAIASLSGNVINETYSNTYTEDSILNKKSLFGTKQVKNGDFTNTEIGKTSSIESTGGDLVIFAKEDITNIGANLKAENNVILKTQDGDINLNAIKKESGHNLKFSGGFDKSKDVEYQTSDIEANNILMQSGNDINLQASKLKSKENINLSASNDVNVEALNSEYYRDRQITTKGTFSKKTTRDMEYKESVNSSEFDANNIYISSGNDVNLQATKLKAKENIVVDADNSINILAKEYKEGSLHQTSKSSFGGLKKSLDIESTDALKLNSALLETEASNIVLNSGKDINILASEINSAGDIQLKALEDILIASQSEYLAKKEVHEKSSFNLAGLVSLILPVETTLYSQEISKNDKVNSTNVSSSLNAKNDIKIDSGSTTIVGSNLEANNIDIKADTGEINIVSSQDLENMSSFERKIEVGLSDITSVIKDQYKDLMKGNTKLKFEVGSAEFDEVDQSSQRVTNNASSLKARESIVLDSLSDINIVGSNLESEDNITLSSTVGDVNILSSTDSYSQNIDEKHGSAKISLTVQNEYVEIAQAVDSAVKSAEQLKQTKDDYSNYKSEVKKLENNLSKLKESYKNKEVGVDYTDIEDLSDFIDNLKSQEKYYVAAIASATADLASKTVAIATQSTAAGASSATAGFSAGVSLDVDGSKTNTQNKTISSNASNLVSNNITINAKEDTNITGSNVVANDSLNINTNNLNVKASQDTTQTTQNSENINGSVNLTMYGGGGGTASLGGGKQSSQSNSVTNNNSQLLANNVNIDVKNDANFIGANVRAEDVLNLNVGNNLIVESLRDESSSNQSGFNVNAGIGLGSGGKEAHRAPSTDIGKVSSANAGLSMNNGVSQSKQTVLSSITGNEVNINVGGNTHLKGSLIASDEDNLNFTTNTLTFANSSNSSYSSSTNIGTNLNYNLDDKKVENKEEKPQQKGISSVGYNSSNSLEADASKTLATLGTGNIIIKDKENSDDMDRLNRDKDNVNKDLYSSQTGTKVDATLDTRLLTEDGRKQIAEDVERTKRLGQAITDVATSDSVKIKDTFNHIGDVQKDLDVQKTLALNDNGQTINILENQQNYSQEQIDRAINDYAQIYASIYGINIEEAKMVVIDDKYGSTYTNKDNTNSNIYLDKTKNQNALSTANTLGHEVAHVRQNQGQTELRDTLQLQEEYADLFGKYSSSGLDFSSNTYNYVKLDSNKKNSLNSISDINVLNINTKQYLQDVSKAKSDDGKIDDLVILGIPYAVEGAVALSTSLYTKYLIDKNKDKINTTFPIYTDDANIPPYEIDKNNENLPPFNKSNEENSNIGGIEADPNANKTNIGGMQGQEQGSTIYSASDNAVFKTEKEAKEVAKQSGYIETNYTVKGAKVYKKGNSYIVRDLDNHNGGAWKEASSVKKLSNKNTRNGTFDKNMNRIGD</sequence>
<organism evidence="5 6">
    <name type="scientific">Aliarcobacter thereius</name>
    <dbReference type="NCBI Taxonomy" id="544718"/>
    <lineage>
        <taxon>Bacteria</taxon>
        <taxon>Pseudomonadati</taxon>
        <taxon>Campylobacterota</taxon>
        <taxon>Epsilonproteobacteria</taxon>
        <taxon>Campylobacterales</taxon>
        <taxon>Arcobacteraceae</taxon>
        <taxon>Aliarcobacter</taxon>
    </lineage>
</organism>
<dbReference type="SMART" id="SM00912">
    <property type="entry name" value="Haemagg_act"/>
    <property type="match status" value="1"/>
</dbReference>
<keyword evidence="3" id="KW-0732">Signal</keyword>
<dbReference type="InterPro" id="IPR028190">
    <property type="entry name" value="Ntox21"/>
</dbReference>
<evidence type="ECO:0000256" key="1">
    <source>
        <dbReference type="SAM" id="Coils"/>
    </source>
</evidence>
<evidence type="ECO:0000313" key="6">
    <source>
        <dbReference type="Proteomes" id="UP000093281"/>
    </source>
</evidence>
<dbReference type="GO" id="GO:0003824">
    <property type="term" value="F:catalytic activity"/>
    <property type="evidence" value="ECO:0007669"/>
    <property type="project" value="UniProtKB-ARBA"/>
</dbReference>
<feature type="signal peptide" evidence="3">
    <location>
        <begin position="1"/>
        <end position="25"/>
    </location>
</feature>
<dbReference type="EMBL" id="LCUJ01000001">
    <property type="protein sequence ID" value="OCM00065.1"/>
    <property type="molecule type" value="Genomic_DNA"/>
</dbReference>
<dbReference type="NCBIfam" id="TIGR01901">
    <property type="entry name" value="adhes_NPXG"/>
    <property type="match status" value="1"/>
</dbReference>
<feature type="coiled-coil region" evidence="1">
    <location>
        <begin position="1721"/>
        <end position="1755"/>
    </location>
</feature>
<dbReference type="InterPro" id="IPR008619">
    <property type="entry name" value="Filamentous_hemagglutn_rpt"/>
</dbReference>
<dbReference type="Pfam" id="PF05860">
    <property type="entry name" value="TPS"/>
    <property type="match status" value="1"/>
</dbReference>
<dbReference type="InterPro" id="IPR012334">
    <property type="entry name" value="Pectin_lyas_fold"/>
</dbReference>
<dbReference type="OrthoDB" id="5666689at2"/>
<dbReference type="Gene3D" id="3.10.380.20">
    <property type="entry name" value="Novel toxin 21 (CdiA), C-terminal domain"/>
    <property type="match status" value="1"/>
</dbReference>
<feature type="compositionally biased region" description="Polar residues" evidence="2">
    <location>
        <begin position="2100"/>
        <end position="2109"/>
    </location>
</feature>
<evidence type="ECO:0000256" key="2">
    <source>
        <dbReference type="SAM" id="MobiDB-lite"/>
    </source>
</evidence>
<dbReference type="Pfam" id="PF05594">
    <property type="entry name" value="Fil_haemagg"/>
    <property type="match status" value="4"/>
</dbReference>
<comment type="caution">
    <text evidence="5">The sequence shown here is derived from an EMBL/GenBank/DDBJ whole genome shotgun (WGS) entry which is preliminary data.</text>
</comment>
<evidence type="ECO:0000259" key="4">
    <source>
        <dbReference type="SMART" id="SM00912"/>
    </source>
</evidence>
<feature type="region of interest" description="Disordered" evidence="2">
    <location>
        <begin position="2090"/>
        <end position="2109"/>
    </location>
</feature>